<reference evidence="1 2" key="1">
    <citation type="journal article" date="2019" name="Sci. Rep.">
        <title>Orb-weaving spider Araneus ventricosus genome elucidates the spidroin gene catalogue.</title>
        <authorList>
            <person name="Kono N."/>
            <person name="Nakamura H."/>
            <person name="Ohtoshi R."/>
            <person name="Moran D.A.P."/>
            <person name="Shinohara A."/>
            <person name="Yoshida Y."/>
            <person name="Fujiwara M."/>
            <person name="Mori M."/>
            <person name="Tomita M."/>
            <person name="Arakawa K."/>
        </authorList>
    </citation>
    <scope>NUCLEOTIDE SEQUENCE [LARGE SCALE GENOMIC DNA]</scope>
</reference>
<gene>
    <name evidence="1" type="ORF">AVEN_85625_1</name>
</gene>
<keyword evidence="2" id="KW-1185">Reference proteome</keyword>
<dbReference type="Proteomes" id="UP000499080">
    <property type="component" value="Unassembled WGS sequence"/>
</dbReference>
<accession>A0A4Y2UKB4</accession>
<evidence type="ECO:0000313" key="1">
    <source>
        <dbReference type="EMBL" id="GBO13318.1"/>
    </source>
</evidence>
<protein>
    <submittedName>
        <fullName evidence="1">Uncharacterized protein</fullName>
    </submittedName>
</protein>
<comment type="caution">
    <text evidence="1">The sequence shown here is derived from an EMBL/GenBank/DDBJ whole genome shotgun (WGS) entry which is preliminary data.</text>
</comment>
<dbReference type="EMBL" id="BGPR01037659">
    <property type="protein sequence ID" value="GBO13318.1"/>
    <property type="molecule type" value="Genomic_DNA"/>
</dbReference>
<sequence>MGLNQVEDSDDIKFTPLGKANALLYSLEKSFQTNAESYDNINIVNANKAIKIFISFPSQHSNVKRTSPQEIIYLKKINPKKPLYEMGYQIKSFN</sequence>
<dbReference type="AlphaFoldDB" id="A0A4Y2UKB4"/>
<proteinExistence type="predicted"/>
<name>A0A4Y2UKB4_ARAVE</name>
<evidence type="ECO:0000313" key="2">
    <source>
        <dbReference type="Proteomes" id="UP000499080"/>
    </source>
</evidence>
<organism evidence="1 2">
    <name type="scientific">Araneus ventricosus</name>
    <name type="common">Orbweaver spider</name>
    <name type="synonym">Epeira ventricosa</name>
    <dbReference type="NCBI Taxonomy" id="182803"/>
    <lineage>
        <taxon>Eukaryota</taxon>
        <taxon>Metazoa</taxon>
        <taxon>Ecdysozoa</taxon>
        <taxon>Arthropoda</taxon>
        <taxon>Chelicerata</taxon>
        <taxon>Arachnida</taxon>
        <taxon>Araneae</taxon>
        <taxon>Araneomorphae</taxon>
        <taxon>Entelegynae</taxon>
        <taxon>Araneoidea</taxon>
        <taxon>Araneidae</taxon>
        <taxon>Araneus</taxon>
    </lineage>
</organism>